<dbReference type="AlphaFoldDB" id="A0A9P5SKQ4"/>
<dbReference type="Pfam" id="PF05221">
    <property type="entry name" value="AdoHcyase"/>
    <property type="match status" value="1"/>
</dbReference>
<dbReference type="InterPro" id="IPR000043">
    <property type="entry name" value="Adenosylhomocysteinase-like"/>
</dbReference>
<keyword evidence="4" id="KW-0520">NAD</keyword>
<dbReference type="SMART" id="SM00997">
    <property type="entry name" value="AdoHcyase_NAD"/>
    <property type="match status" value="1"/>
</dbReference>
<comment type="similarity">
    <text evidence="2">Belongs to the adenosylhomocysteinase family.</text>
</comment>
<comment type="caution">
    <text evidence="6">The sequence shown here is derived from an EMBL/GenBank/DDBJ whole genome shotgun (WGS) entry which is preliminary data.</text>
</comment>
<comment type="cofactor">
    <cofactor evidence="1">
        <name>NAD(+)</name>
        <dbReference type="ChEBI" id="CHEBI:57540"/>
    </cofactor>
</comment>
<evidence type="ECO:0000256" key="3">
    <source>
        <dbReference type="ARBA" id="ARBA00022563"/>
    </source>
</evidence>
<dbReference type="Gene3D" id="3.40.50.720">
    <property type="entry name" value="NAD(P)-binding Rossmann-like Domain"/>
    <property type="match status" value="1"/>
</dbReference>
<keyword evidence="3" id="KW-0554">One-carbon metabolism</keyword>
<accession>A0A9P5SKQ4</accession>
<dbReference type="InterPro" id="IPR015878">
    <property type="entry name" value="Ado_hCys_hydrolase_NAD-bd"/>
</dbReference>
<sequence length="281" mass="30777">MDSVMKQGLGYNVESASFSYTAWYARVADICFAAFDYREIELAENEMQSLMALRRKYSSQQVFKGARITGSLSMSIQTAALIETLTALGAEVTWSPINIFAAQDHAAASTAARNRDEFVWCLETRMFAFRDGQGLNMILDGGGDLAAPVHENYPHLIPGIRGITEETTLSVLRFYKLLKQNTLKISAISINDSATKTKLNNLHGCRESSTASSAAKDGHMSVMEDNAIVCNIGRSDVEIDAVRLKKSAVSCVTINPQVDRFQVESGNHIILLADGRIVNLA</sequence>
<evidence type="ECO:0000313" key="7">
    <source>
        <dbReference type="Proteomes" id="UP000696485"/>
    </source>
</evidence>
<dbReference type="PANTHER" id="PTHR23420">
    <property type="entry name" value="ADENOSYLHOMOCYSTEINASE"/>
    <property type="match status" value="1"/>
</dbReference>
<organism evidence="6 7">
    <name type="scientific">Podila minutissima</name>
    <dbReference type="NCBI Taxonomy" id="64525"/>
    <lineage>
        <taxon>Eukaryota</taxon>
        <taxon>Fungi</taxon>
        <taxon>Fungi incertae sedis</taxon>
        <taxon>Mucoromycota</taxon>
        <taxon>Mortierellomycotina</taxon>
        <taxon>Mortierellomycetes</taxon>
        <taxon>Mortierellales</taxon>
        <taxon>Mortierellaceae</taxon>
        <taxon>Podila</taxon>
    </lineage>
</organism>
<evidence type="ECO:0000259" key="5">
    <source>
        <dbReference type="SMART" id="SM00997"/>
    </source>
</evidence>
<dbReference type="InterPro" id="IPR042172">
    <property type="entry name" value="Adenosylhomocyst_ase-like_sf"/>
</dbReference>
<protein>
    <submittedName>
        <fullName evidence="6">S-adenosyl-L-homocysteine hydrolase</fullName>
    </submittedName>
</protein>
<reference evidence="6" key="1">
    <citation type="journal article" date="2020" name="Fungal Divers.">
        <title>Resolving the Mortierellaceae phylogeny through synthesis of multi-gene phylogenetics and phylogenomics.</title>
        <authorList>
            <person name="Vandepol N."/>
            <person name="Liber J."/>
            <person name="Desiro A."/>
            <person name="Na H."/>
            <person name="Kennedy M."/>
            <person name="Barry K."/>
            <person name="Grigoriev I.V."/>
            <person name="Miller A.N."/>
            <person name="O'Donnell K."/>
            <person name="Stajich J.E."/>
            <person name="Bonito G."/>
        </authorList>
    </citation>
    <scope>NUCLEOTIDE SEQUENCE</scope>
    <source>
        <strain evidence="6">NVP1</strain>
    </source>
</reference>
<dbReference type="PANTHER" id="PTHR23420:SF0">
    <property type="entry name" value="ADENOSYLHOMOCYSTEINASE"/>
    <property type="match status" value="1"/>
</dbReference>
<evidence type="ECO:0000313" key="6">
    <source>
        <dbReference type="EMBL" id="KAF9332406.1"/>
    </source>
</evidence>
<evidence type="ECO:0000256" key="2">
    <source>
        <dbReference type="ARBA" id="ARBA00007122"/>
    </source>
</evidence>
<dbReference type="GO" id="GO:0004013">
    <property type="term" value="F:adenosylhomocysteinase activity"/>
    <property type="evidence" value="ECO:0007669"/>
    <property type="project" value="TreeGrafter"/>
</dbReference>
<dbReference type="SMART" id="SM00996">
    <property type="entry name" value="AdoHcyase"/>
    <property type="match status" value="1"/>
</dbReference>
<keyword evidence="7" id="KW-1185">Reference proteome</keyword>
<dbReference type="SUPFAM" id="SSF51735">
    <property type="entry name" value="NAD(P)-binding Rossmann-fold domains"/>
    <property type="match status" value="1"/>
</dbReference>
<dbReference type="Proteomes" id="UP000696485">
    <property type="component" value="Unassembled WGS sequence"/>
</dbReference>
<evidence type="ECO:0000256" key="4">
    <source>
        <dbReference type="ARBA" id="ARBA00023027"/>
    </source>
</evidence>
<dbReference type="Gene3D" id="3.40.50.1480">
    <property type="entry name" value="Adenosylhomocysteinase-like"/>
    <property type="match status" value="2"/>
</dbReference>
<evidence type="ECO:0000256" key="1">
    <source>
        <dbReference type="ARBA" id="ARBA00001911"/>
    </source>
</evidence>
<feature type="domain" description="S-adenosyl-L-homocysteine hydrolase NAD binding" evidence="5">
    <location>
        <begin position="201"/>
        <end position="281"/>
    </location>
</feature>
<gene>
    <name evidence="6" type="primary">SAH1_3</name>
    <name evidence="6" type="ORF">BG006_004722</name>
</gene>
<name>A0A9P5SKQ4_9FUNG</name>
<dbReference type="GO" id="GO:0005829">
    <property type="term" value="C:cytosol"/>
    <property type="evidence" value="ECO:0007669"/>
    <property type="project" value="TreeGrafter"/>
</dbReference>
<dbReference type="EMBL" id="JAAAUY010000262">
    <property type="protein sequence ID" value="KAF9332406.1"/>
    <property type="molecule type" value="Genomic_DNA"/>
</dbReference>
<proteinExistence type="inferred from homology"/>
<keyword evidence="6" id="KW-0378">Hydrolase</keyword>
<dbReference type="InterPro" id="IPR036291">
    <property type="entry name" value="NAD(P)-bd_dom_sf"/>
</dbReference>
<dbReference type="Pfam" id="PF00670">
    <property type="entry name" value="AdoHcyase_NAD"/>
    <property type="match status" value="1"/>
</dbReference>
<dbReference type="GO" id="GO:0033353">
    <property type="term" value="P:S-adenosylmethionine cycle"/>
    <property type="evidence" value="ECO:0007669"/>
    <property type="project" value="TreeGrafter"/>
</dbReference>
<dbReference type="SUPFAM" id="SSF52283">
    <property type="entry name" value="Formate/glycerate dehydrogenase catalytic domain-like"/>
    <property type="match status" value="1"/>
</dbReference>
<dbReference type="GO" id="GO:0006730">
    <property type="term" value="P:one-carbon metabolic process"/>
    <property type="evidence" value="ECO:0007669"/>
    <property type="project" value="UniProtKB-KW"/>
</dbReference>